<dbReference type="RefSeq" id="WP_036187679.1">
    <property type="nucleotide sequence ID" value="NZ_AVDA01000016.1"/>
</dbReference>
<proteinExistence type="predicted"/>
<evidence type="ECO:0000313" key="4">
    <source>
        <dbReference type="Proteomes" id="UP000030416"/>
    </source>
</evidence>
<evidence type="ECO:0000259" key="2">
    <source>
        <dbReference type="PROSITE" id="PS51186"/>
    </source>
</evidence>
<evidence type="ECO:0000313" key="3">
    <source>
        <dbReference type="EMBL" id="KGR77702.1"/>
    </source>
</evidence>
<evidence type="ECO:0000256" key="1">
    <source>
        <dbReference type="ARBA" id="ARBA00022679"/>
    </source>
</evidence>
<dbReference type="Pfam" id="PF00583">
    <property type="entry name" value="Acetyltransf_1"/>
    <property type="match status" value="1"/>
</dbReference>
<dbReference type="GO" id="GO:0008080">
    <property type="term" value="F:N-acetyltransferase activity"/>
    <property type="evidence" value="ECO:0007669"/>
    <property type="project" value="InterPro"/>
</dbReference>
<accession>A0A0A3IS91</accession>
<dbReference type="Gene3D" id="3.40.630.30">
    <property type="match status" value="1"/>
</dbReference>
<reference evidence="3 4" key="1">
    <citation type="submission" date="2014-02" db="EMBL/GenBank/DDBJ databases">
        <title>Draft genome sequence of Lysinibacillus manganicus DSM 26584T.</title>
        <authorList>
            <person name="Zhang F."/>
            <person name="Wang G."/>
            <person name="Zhang L."/>
        </authorList>
    </citation>
    <scope>NUCLEOTIDE SEQUENCE [LARGE SCALE GENOMIC DNA]</scope>
    <source>
        <strain evidence="3 4">DSM 26584</strain>
    </source>
</reference>
<dbReference type="InterPro" id="IPR050769">
    <property type="entry name" value="NAT_camello-type"/>
</dbReference>
<protein>
    <recommendedName>
        <fullName evidence="2">N-acetyltransferase domain-containing protein</fullName>
    </recommendedName>
</protein>
<dbReference type="STRING" id="1384049.CD29_13695"/>
<dbReference type="Proteomes" id="UP000030416">
    <property type="component" value="Unassembled WGS sequence"/>
</dbReference>
<dbReference type="eggNOG" id="COG0456">
    <property type="taxonomic scope" value="Bacteria"/>
</dbReference>
<comment type="caution">
    <text evidence="3">The sequence shown here is derived from an EMBL/GenBank/DDBJ whole genome shotgun (WGS) entry which is preliminary data.</text>
</comment>
<dbReference type="PROSITE" id="PS51186">
    <property type="entry name" value="GNAT"/>
    <property type="match status" value="1"/>
</dbReference>
<organism evidence="3 4">
    <name type="scientific">Ureibacillus manganicus DSM 26584</name>
    <dbReference type="NCBI Taxonomy" id="1384049"/>
    <lineage>
        <taxon>Bacteria</taxon>
        <taxon>Bacillati</taxon>
        <taxon>Bacillota</taxon>
        <taxon>Bacilli</taxon>
        <taxon>Bacillales</taxon>
        <taxon>Caryophanaceae</taxon>
        <taxon>Ureibacillus</taxon>
    </lineage>
</organism>
<keyword evidence="4" id="KW-1185">Reference proteome</keyword>
<dbReference type="InterPro" id="IPR000182">
    <property type="entry name" value="GNAT_dom"/>
</dbReference>
<dbReference type="AlphaFoldDB" id="A0A0A3IS91"/>
<dbReference type="CDD" id="cd04301">
    <property type="entry name" value="NAT_SF"/>
    <property type="match status" value="1"/>
</dbReference>
<keyword evidence="1" id="KW-0808">Transferase</keyword>
<feature type="domain" description="N-acetyltransferase" evidence="2">
    <location>
        <begin position="1"/>
        <end position="142"/>
    </location>
</feature>
<gene>
    <name evidence="3" type="ORF">CD29_13695</name>
</gene>
<dbReference type="PANTHER" id="PTHR13947">
    <property type="entry name" value="GNAT FAMILY N-ACETYLTRANSFERASE"/>
    <property type="match status" value="1"/>
</dbReference>
<dbReference type="PANTHER" id="PTHR13947:SF37">
    <property type="entry name" value="LD18367P"/>
    <property type="match status" value="1"/>
</dbReference>
<name>A0A0A3IS91_9BACL</name>
<dbReference type="EMBL" id="JPVN01000016">
    <property type="protein sequence ID" value="KGR77702.1"/>
    <property type="molecule type" value="Genomic_DNA"/>
</dbReference>
<dbReference type="InterPro" id="IPR016181">
    <property type="entry name" value="Acyl_CoA_acyltransferase"/>
</dbReference>
<dbReference type="SUPFAM" id="SSF55729">
    <property type="entry name" value="Acyl-CoA N-acyltransferases (Nat)"/>
    <property type="match status" value="1"/>
</dbReference>
<sequence length="142" mass="16254">MDIRSATIQDVDGMTILMEHLGYPTTVEKMKSRFELIDSREDYKTKIAFLNGKVVGMIGLMKGFYYEMDGCYIRIVAMVVHTDYRNNGIGRRLIEEAENYAREIGASGLVLNSGNRPERLKAHQFYKTLGYLEKSIGFVKKL</sequence>